<name>A0ABT1WBV7_9BURK</name>
<reference evidence="1 2" key="1">
    <citation type="submission" date="2022-07" db="EMBL/GenBank/DDBJ databases">
        <authorList>
            <person name="Xamxidin M."/>
            <person name="Wu M."/>
        </authorList>
    </citation>
    <scope>NUCLEOTIDE SEQUENCE [LARGE SCALE GENOMIC DNA]</scope>
    <source>
        <strain evidence="1 2">NBRC 111650</strain>
    </source>
</reference>
<evidence type="ECO:0000313" key="2">
    <source>
        <dbReference type="Proteomes" id="UP001204142"/>
    </source>
</evidence>
<dbReference type="Proteomes" id="UP001204142">
    <property type="component" value="Unassembled WGS sequence"/>
</dbReference>
<gene>
    <name evidence="1" type="ORF">NQT62_00905</name>
</gene>
<comment type="caution">
    <text evidence="1">The sequence shown here is derived from an EMBL/GenBank/DDBJ whole genome shotgun (WGS) entry which is preliminary data.</text>
</comment>
<dbReference type="RefSeq" id="WP_256762650.1">
    <property type="nucleotide sequence ID" value="NZ_JANIGO010000001.1"/>
</dbReference>
<protein>
    <submittedName>
        <fullName evidence="1">Uncharacterized protein</fullName>
    </submittedName>
</protein>
<organism evidence="1 2">
    <name type="scientific">Limnobacter humi</name>
    <dbReference type="NCBI Taxonomy" id="1778671"/>
    <lineage>
        <taxon>Bacteria</taxon>
        <taxon>Pseudomonadati</taxon>
        <taxon>Pseudomonadota</taxon>
        <taxon>Betaproteobacteria</taxon>
        <taxon>Burkholderiales</taxon>
        <taxon>Burkholderiaceae</taxon>
        <taxon>Limnobacter</taxon>
    </lineage>
</organism>
<accession>A0ABT1WBV7</accession>
<keyword evidence="2" id="KW-1185">Reference proteome</keyword>
<sequence length="107" mass="11900">MTQINGFLASINGGVNTVVCLNSQAGDCLLSNQFQSCGSDTYSIHCAHRDDQVRVFEFLRKNKFAFSAGRDWSPAEIFEFFREQGLVAGEYLRISWIGPDEPTVAVC</sequence>
<evidence type="ECO:0000313" key="1">
    <source>
        <dbReference type="EMBL" id="MCQ8894994.1"/>
    </source>
</evidence>
<dbReference type="EMBL" id="JANIGO010000001">
    <property type="protein sequence ID" value="MCQ8894994.1"/>
    <property type="molecule type" value="Genomic_DNA"/>
</dbReference>
<proteinExistence type="predicted"/>